<dbReference type="InterPro" id="IPR006202">
    <property type="entry name" value="Neur_chan_lig-bd"/>
</dbReference>
<evidence type="ECO:0000313" key="20">
    <source>
        <dbReference type="WBParaSite" id="TREG1_133340.1"/>
    </source>
</evidence>
<protein>
    <recommendedName>
        <fullName evidence="21">Neur_chan_LBD domain-containing protein</fullName>
    </recommendedName>
</protein>
<dbReference type="SUPFAM" id="SSF90112">
    <property type="entry name" value="Neurotransmitter-gated ion-channel transmembrane pore"/>
    <property type="match status" value="1"/>
</dbReference>
<dbReference type="GO" id="GO:0045211">
    <property type="term" value="C:postsynaptic membrane"/>
    <property type="evidence" value="ECO:0007669"/>
    <property type="project" value="InterPro"/>
</dbReference>
<evidence type="ECO:0000256" key="2">
    <source>
        <dbReference type="ARBA" id="ARBA00022448"/>
    </source>
</evidence>
<dbReference type="InterPro" id="IPR006201">
    <property type="entry name" value="Neur_channel"/>
</dbReference>
<accession>A0AA85J4Z3</accession>
<dbReference type="PROSITE" id="PS00236">
    <property type="entry name" value="NEUROTR_ION_CHANNEL"/>
    <property type="match status" value="1"/>
</dbReference>
<evidence type="ECO:0000256" key="9">
    <source>
        <dbReference type="ARBA" id="ARBA00023157"/>
    </source>
</evidence>
<feature type="transmembrane region" description="Helical" evidence="15">
    <location>
        <begin position="616"/>
        <end position="640"/>
    </location>
</feature>
<keyword evidence="7 15" id="KW-0406">Ion transport</keyword>
<feature type="domain" description="Neurotransmitter-gated ion-channel transmembrane" evidence="18">
    <location>
        <begin position="545"/>
        <end position="632"/>
    </location>
</feature>
<evidence type="ECO:0000256" key="16">
    <source>
        <dbReference type="SAM" id="MobiDB-lite"/>
    </source>
</evidence>
<keyword evidence="8 15" id="KW-0472">Membrane</keyword>
<dbReference type="NCBIfam" id="TIGR00860">
    <property type="entry name" value="LIC"/>
    <property type="match status" value="1"/>
</dbReference>
<dbReference type="PRINTS" id="PR00254">
    <property type="entry name" value="NICOTINICR"/>
</dbReference>
<proteinExistence type="inferred from homology"/>
<keyword evidence="19" id="KW-1185">Reference proteome</keyword>
<comment type="similarity">
    <text evidence="1">Belongs to the ligand-gated ion channel (TC 1.A.9) family. Acetylcholine receptor (TC 1.A.9.1) subfamily.</text>
</comment>
<feature type="domain" description="Neurotransmitter-gated ion-channel transmembrane" evidence="18">
    <location>
        <begin position="252"/>
        <end position="394"/>
    </location>
</feature>
<feature type="compositionally biased region" description="Polar residues" evidence="16">
    <location>
        <begin position="500"/>
        <end position="515"/>
    </location>
</feature>
<dbReference type="GO" id="GO:0004888">
    <property type="term" value="F:transmembrane signaling receptor activity"/>
    <property type="evidence" value="ECO:0007669"/>
    <property type="project" value="InterPro"/>
</dbReference>
<keyword evidence="5 15" id="KW-1133">Transmembrane helix</keyword>
<dbReference type="CDD" id="cd18997">
    <property type="entry name" value="LGIC_ECD_nAChR"/>
    <property type="match status" value="1"/>
</dbReference>
<evidence type="ECO:0000256" key="11">
    <source>
        <dbReference type="ARBA" id="ARBA00023180"/>
    </source>
</evidence>
<evidence type="ECO:0000256" key="13">
    <source>
        <dbReference type="ARBA" id="ARBA00023303"/>
    </source>
</evidence>
<feature type="transmembrane region" description="Helical" evidence="15">
    <location>
        <begin position="307"/>
        <end position="330"/>
    </location>
</feature>
<dbReference type="InterPro" id="IPR038050">
    <property type="entry name" value="Neuro_actylchol_rec"/>
</dbReference>
<evidence type="ECO:0000259" key="18">
    <source>
        <dbReference type="Pfam" id="PF02932"/>
    </source>
</evidence>
<evidence type="ECO:0000256" key="6">
    <source>
        <dbReference type="ARBA" id="ARBA00023018"/>
    </source>
</evidence>
<evidence type="ECO:0000256" key="12">
    <source>
        <dbReference type="ARBA" id="ARBA00023286"/>
    </source>
</evidence>
<dbReference type="AlphaFoldDB" id="A0AA85J4Z3"/>
<keyword evidence="2 15" id="KW-0813">Transport</keyword>
<dbReference type="Gene3D" id="2.70.170.10">
    <property type="entry name" value="Neurotransmitter-gated ion-channel ligand-binding domain"/>
    <property type="match status" value="1"/>
</dbReference>
<evidence type="ECO:0000256" key="5">
    <source>
        <dbReference type="ARBA" id="ARBA00022989"/>
    </source>
</evidence>
<evidence type="ECO:0008006" key="21">
    <source>
        <dbReference type="Google" id="ProtNLM"/>
    </source>
</evidence>
<dbReference type="InterPro" id="IPR006029">
    <property type="entry name" value="Neurotrans-gated_channel_TM"/>
</dbReference>
<keyword evidence="11" id="KW-0325">Glycoprotein</keyword>
<keyword evidence="9" id="KW-1015">Disulfide bond</keyword>
<dbReference type="CDD" id="cd19051">
    <property type="entry name" value="LGIC_TM_cation"/>
    <property type="match status" value="1"/>
</dbReference>
<keyword evidence="10" id="KW-0675">Receptor</keyword>
<keyword evidence="6" id="KW-0770">Synapse</keyword>
<dbReference type="InterPro" id="IPR018000">
    <property type="entry name" value="Neurotransmitter_ion_chnl_CS"/>
</dbReference>
<feature type="transmembrane region" description="Helical" evidence="15">
    <location>
        <begin position="245"/>
        <end position="270"/>
    </location>
</feature>
<dbReference type="PANTHER" id="PTHR18945">
    <property type="entry name" value="NEUROTRANSMITTER GATED ION CHANNEL"/>
    <property type="match status" value="1"/>
</dbReference>
<dbReference type="GO" id="GO:0022848">
    <property type="term" value="F:acetylcholine-gated monoatomic cation-selective channel activity"/>
    <property type="evidence" value="ECO:0007669"/>
    <property type="project" value="InterPro"/>
</dbReference>
<evidence type="ECO:0000256" key="1">
    <source>
        <dbReference type="ARBA" id="ARBA00009237"/>
    </source>
</evidence>
<evidence type="ECO:0000256" key="8">
    <source>
        <dbReference type="ARBA" id="ARBA00023136"/>
    </source>
</evidence>
<dbReference type="FunFam" id="1.20.58.390:FF:000073">
    <property type="entry name" value="Neuronal acetylcholine receptor subunit alpha-9-II"/>
    <property type="match status" value="1"/>
</dbReference>
<comment type="subcellular location">
    <subcellularLocation>
        <location evidence="14">Synaptic cell membrane</location>
        <topology evidence="14">Multi-pass membrane protein</topology>
    </subcellularLocation>
</comment>
<evidence type="ECO:0000313" key="19">
    <source>
        <dbReference type="Proteomes" id="UP000050795"/>
    </source>
</evidence>
<reference evidence="19" key="1">
    <citation type="submission" date="2022-06" db="EMBL/GenBank/DDBJ databases">
        <authorList>
            <person name="Berger JAMES D."/>
            <person name="Berger JAMES D."/>
        </authorList>
    </citation>
    <scope>NUCLEOTIDE SEQUENCE [LARGE SCALE GENOMIC DNA]</scope>
</reference>
<feature type="domain" description="Neurotransmitter-gated ion-channel ligand-binding" evidence="17">
    <location>
        <begin position="23"/>
        <end position="244"/>
    </location>
</feature>
<evidence type="ECO:0000259" key="17">
    <source>
        <dbReference type="Pfam" id="PF02931"/>
    </source>
</evidence>
<dbReference type="InterPro" id="IPR002394">
    <property type="entry name" value="Nicotinic_acetylcholine_rcpt"/>
</dbReference>
<dbReference type="WBParaSite" id="TREG1_133340.1">
    <property type="protein sequence ID" value="TREG1_133340.1"/>
    <property type="gene ID" value="TREG1_133340"/>
</dbReference>
<name>A0AA85J4Z3_TRIRE</name>
<dbReference type="Pfam" id="PF02932">
    <property type="entry name" value="Neur_chan_memb"/>
    <property type="match status" value="2"/>
</dbReference>
<evidence type="ECO:0000256" key="4">
    <source>
        <dbReference type="ARBA" id="ARBA00022692"/>
    </source>
</evidence>
<feature type="transmembrane region" description="Helical" evidence="15">
    <location>
        <begin position="277"/>
        <end position="295"/>
    </location>
</feature>
<keyword evidence="13 15" id="KW-0407">Ion channel</keyword>
<sequence>MKGLITIFGVFVLFESVLCGLYEKRLLKYLFDPTRPDAHNPIERPSANDTQTLNVSVKFFLNQVMDVDEKNQVLTTIIWMDLTWNDYHFLWNPKNFGNITTLILPYTAVWRPDILLYNCADEKFDRLFPTNTVINHNGTVQWLPPGLFKSTCNIDILWFPFDEQKCEMKFGSWTYNGDQVNFQLQCINASQPNCTEVGTVDLSEYSNNGEFHLRGASVRRYAQRYECCDYDFIDVKIFIRLQRRALYYVFNLIVPCLLISGMALMVFMLPPDAGEKISLGVTILLSLTMFLQLVADKLPQTSEAIPLIGIYFSCTMIMCSLSIVFTVLVLNYHHRSADIIAVPPWIRNIVNTYLARLMCMEPPKRSQIIEVEDISSSDSGGDSSIENLLNKKPQCEQYIGVEQTYSNWNPESGGKITKSIIPPPNPSQIRMNGNVKNTLLLEAGGTGGIDSLQNGPQERISKSLMANVLNLDDDFRATAPYTVPINLAEKQTAGINNNLKSKNSTELSPTIASSNQPPPPYRLYNATGTNLNSEPIRDPFSDEFSDISTNNIPIQNNSPGANQSASVQSQFETIYKADLEFIITELRFITKKLRDDEQESLVSLEWKFAARVIDRFCLVIFSVFNIVATFAILCSAPNLVASFMP</sequence>
<keyword evidence="12" id="KW-1071">Ligand-gated ion channel</keyword>
<dbReference type="FunFam" id="2.70.170.10:FF:000016">
    <property type="entry name" value="Nicotinic acetylcholine receptor subunit"/>
    <property type="match status" value="1"/>
</dbReference>
<dbReference type="Proteomes" id="UP000050795">
    <property type="component" value="Unassembled WGS sequence"/>
</dbReference>
<evidence type="ECO:0000256" key="3">
    <source>
        <dbReference type="ARBA" id="ARBA00022475"/>
    </source>
</evidence>
<organism evidence="19 20">
    <name type="scientific">Trichobilharzia regenti</name>
    <name type="common">Nasal bird schistosome</name>
    <dbReference type="NCBI Taxonomy" id="157069"/>
    <lineage>
        <taxon>Eukaryota</taxon>
        <taxon>Metazoa</taxon>
        <taxon>Spiralia</taxon>
        <taxon>Lophotrochozoa</taxon>
        <taxon>Platyhelminthes</taxon>
        <taxon>Trematoda</taxon>
        <taxon>Digenea</taxon>
        <taxon>Strigeidida</taxon>
        <taxon>Schistosomatoidea</taxon>
        <taxon>Schistosomatidae</taxon>
        <taxon>Trichobilharzia</taxon>
    </lineage>
</organism>
<reference evidence="20" key="2">
    <citation type="submission" date="2023-11" db="UniProtKB">
        <authorList>
            <consortium name="WormBaseParasite"/>
        </authorList>
    </citation>
    <scope>IDENTIFICATION</scope>
</reference>
<evidence type="ECO:0000256" key="7">
    <source>
        <dbReference type="ARBA" id="ARBA00023065"/>
    </source>
</evidence>
<evidence type="ECO:0000256" key="10">
    <source>
        <dbReference type="ARBA" id="ARBA00023170"/>
    </source>
</evidence>
<dbReference type="Pfam" id="PF02931">
    <property type="entry name" value="Neur_chan_LBD"/>
    <property type="match status" value="1"/>
</dbReference>
<dbReference type="InterPro" id="IPR036734">
    <property type="entry name" value="Neur_chan_lig-bd_sf"/>
</dbReference>
<dbReference type="InterPro" id="IPR036719">
    <property type="entry name" value="Neuro-gated_channel_TM_sf"/>
</dbReference>
<evidence type="ECO:0000256" key="14">
    <source>
        <dbReference type="ARBA" id="ARBA00034099"/>
    </source>
</evidence>
<evidence type="ECO:0000256" key="15">
    <source>
        <dbReference type="RuleBase" id="RU000687"/>
    </source>
</evidence>
<dbReference type="Gene3D" id="1.20.58.390">
    <property type="entry name" value="Neurotransmitter-gated ion-channel transmembrane domain"/>
    <property type="match status" value="2"/>
</dbReference>
<feature type="region of interest" description="Disordered" evidence="16">
    <location>
        <begin position="500"/>
        <end position="520"/>
    </location>
</feature>
<dbReference type="SUPFAM" id="SSF63712">
    <property type="entry name" value="Nicotinic receptor ligand binding domain-like"/>
    <property type="match status" value="1"/>
</dbReference>
<keyword evidence="4 15" id="KW-0812">Transmembrane</keyword>
<keyword evidence="3" id="KW-1003">Cell membrane</keyword>
<dbReference type="PRINTS" id="PR00252">
    <property type="entry name" value="NRIONCHANNEL"/>
</dbReference>